<dbReference type="Pfam" id="PF02628">
    <property type="entry name" value="COX15-CtaA"/>
    <property type="match status" value="1"/>
</dbReference>
<comment type="subcellular location">
    <subcellularLocation>
        <location evidence="13">Cell membrane</location>
        <topology evidence="13">Multi-pass membrane protein</topology>
    </subcellularLocation>
    <subcellularLocation>
        <location evidence="2">Membrane</location>
        <topology evidence="2">Multi-pass membrane protein</topology>
    </subcellularLocation>
</comment>
<dbReference type="HAMAP" id="MF_01665">
    <property type="entry name" value="HemeA_synth_type2"/>
    <property type="match status" value="1"/>
</dbReference>
<evidence type="ECO:0000256" key="13">
    <source>
        <dbReference type="HAMAP-Rule" id="MF_01665"/>
    </source>
</evidence>
<feature type="transmembrane region" description="Helical" evidence="13">
    <location>
        <begin position="186"/>
        <end position="209"/>
    </location>
</feature>
<comment type="catalytic activity">
    <reaction evidence="12">
        <text>Fe(II)-heme o + 2 A + H2O = Fe(II)-heme a + 2 AH2</text>
        <dbReference type="Rhea" id="RHEA:63388"/>
        <dbReference type="ChEBI" id="CHEBI:13193"/>
        <dbReference type="ChEBI" id="CHEBI:15377"/>
        <dbReference type="ChEBI" id="CHEBI:17499"/>
        <dbReference type="ChEBI" id="CHEBI:60530"/>
        <dbReference type="ChEBI" id="CHEBI:61715"/>
        <dbReference type="EC" id="1.17.99.9"/>
    </reaction>
    <physiologicalReaction direction="left-to-right" evidence="12">
        <dbReference type="Rhea" id="RHEA:63389"/>
    </physiologicalReaction>
</comment>
<accession>A0ABY8QA25</accession>
<comment type="subunit">
    <text evidence="13">Interacts with CtaB.</text>
</comment>
<evidence type="ECO:0000313" key="15">
    <source>
        <dbReference type="Proteomes" id="UP001230978"/>
    </source>
</evidence>
<reference evidence="14 15" key="1">
    <citation type="submission" date="2023-04" db="EMBL/GenBank/DDBJ databases">
        <title>YMD61, complete Genome.</title>
        <authorList>
            <person name="Zhang J."/>
        </authorList>
    </citation>
    <scope>NUCLEOTIDE SEQUENCE [LARGE SCALE GENOMIC DNA]</scope>
    <source>
        <strain evidence="14 15">YMD61</strain>
    </source>
</reference>
<dbReference type="PANTHER" id="PTHR23289:SF2">
    <property type="entry name" value="CYTOCHROME C OXIDASE ASSEMBLY PROTEIN COX15 HOMOLOG"/>
    <property type="match status" value="1"/>
</dbReference>
<comment type="similarity">
    <text evidence="13">Belongs to the COX15/CtaA family. Type 2 subfamily.</text>
</comment>
<dbReference type="InterPro" id="IPR003780">
    <property type="entry name" value="COX15/CtaA_fam"/>
</dbReference>
<feature type="transmembrane region" description="Helical" evidence="13">
    <location>
        <begin position="127"/>
        <end position="144"/>
    </location>
</feature>
<keyword evidence="7 13" id="KW-0560">Oxidoreductase</keyword>
<comment type="cofactor">
    <cofactor evidence="1 13">
        <name>heme b</name>
        <dbReference type="ChEBI" id="CHEBI:60344"/>
    </cofactor>
</comment>
<evidence type="ECO:0000256" key="7">
    <source>
        <dbReference type="ARBA" id="ARBA00023002"/>
    </source>
</evidence>
<evidence type="ECO:0000256" key="6">
    <source>
        <dbReference type="ARBA" id="ARBA00022989"/>
    </source>
</evidence>
<feature type="transmembrane region" description="Helical" evidence="13">
    <location>
        <begin position="156"/>
        <end position="174"/>
    </location>
</feature>
<keyword evidence="5 13" id="KW-0479">Metal-binding</keyword>
<gene>
    <name evidence="13" type="primary">ctaA</name>
    <name evidence="14" type="ORF">QF092_05930</name>
</gene>
<keyword evidence="10 13" id="KW-0472">Membrane</keyword>
<feature type="transmembrane region" description="Helical" evidence="13">
    <location>
        <begin position="43"/>
        <end position="62"/>
    </location>
</feature>
<keyword evidence="8 13" id="KW-0408">Iron</keyword>
<evidence type="ECO:0000256" key="3">
    <source>
        <dbReference type="ARBA" id="ARBA00022475"/>
    </source>
</evidence>
<sequence length="393" mass="42949">MAGRDRAGKRSIFEEVGQGVASAPPQGGMIAAKARGARRGIRIWLVMLFLLVATMIAVGGMTRLTDSGLSITEWRPVTGAIPPMDQATWEAEFEKYRAIPEYQLQNKGMSLEDFKVIYWWEWGHRQMGRVIGLVWLVGFLGFLVARQIPAGWTGRLFGLGVLGGVQGAIGWWMVSSGLTGTMLDVASYRLATHLGLAFVILGLIAWYVFLLGRTETELMQARRGREAKLFSMSTGLMHFAFLQILLGALVAGIDAGRAFPTWPLMNGQFFPADAFYVPDGNGGSLPIWHAFFENPGLVQLMHRMSGYLLFVFAVVVWLRGRRSAHAATRGAFHAVLAMMVAQMGLGIAAVLTAAHVHVAITHQIGAVILWVLIIRARHMAGYPVAGSIREGTA</sequence>
<evidence type="ECO:0000256" key="4">
    <source>
        <dbReference type="ARBA" id="ARBA00022692"/>
    </source>
</evidence>
<evidence type="ECO:0000256" key="12">
    <source>
        <dbReference type="ARBA" id="ARBA00048044"/>
    </source>
</evidence>
<feature type="transmembrane region" description="Helical" evidence="13">
    <location>
        <begin position="300"/>
        <end position="318"/>
    </location>
</feature>
<name>A0ABY8QA25_9RHOB</name>
<organism evidence="14 15">
    <name type="scientific">Fuscovulum ytuae</name>
    <dbReference type="NCBI Taxonomy" id="3042299"/>
    <lineage>
        <taxon>Bacteria</taxon>
        <taxon>Pseudomonadati</taxon>
        <taxon>Pseudomonadota</taxon>
        <taxon>Alphaproteobacteria</taxon>
        <taxon>Rhodobacterales</taxon>
        <taxon>Paracoccaceae</taxon>
        <taxon>Fuscovulum</taxon>
    </lineage>
</organism>
<protein>
    <recommendedName>
        <fullName evidence="13">Heme A synthase</fullName>
        <shortName evidence="13">HAS</shortName>
        <ecNumber evidence="13">1.17.99.9</ecNumber>
    </recommendedName>
    <alternativeName>
        <fullName evidence="13">Cytochrome aa3-controlling protein</fullName>
    </alternativeName>
</protein>
<evidence type="ECO:0000313" key="14">
    <source>
        <dbReference type="EMBL" id="WGV17336.1"/>
    </source>
</evidence>
<evidence type="ECO:0000256" key="5">
    <source>
        <dbReference type="ARBA" id="ARBA00022723"/>
    </source>
</evidence>
<evidence type="ECO:0000256" key="8">
    <source>
        <dbReference type="ARBA" id="ARBA00023004"/>
    </source>
</evidence>
<dbReference type="EMBL" id="CP124535">
    <property type="protein sequence ID" value="WGV17336.1"/>
    <property type="molecule type" value="Genomic_DNA"/>
</dbReference>
<keyword evidence="9 13" id="KW-0350">Heme biosynthesis</keyword>
<keyword evidence="4 13" id="KW-0812">Transmembrane</keyword>
<feature type="transmembrane region" description="Helical" evidence="13">
    <location>
        <begin position="229"/>
        <end position="253"/>
    </location>
</feature>
<dbReference type="Proteomes" id="UP001230978">
    <property type="component" value="Chromosome"/>
</dbReference>
<dbReference type="InterPro" id="IPR054616">
    <property type="entry name" value="HemA_synt_rhodobact"/>
</dbReference>
<proteinExistence type="inferred from homology"/>
<dbReference type="EC" id="1.17.99.9" evidence="13"/>
<evidence type="ECO:0000256" key="1">
    <source>
        <dbReference type="ARBA" id="ARBA00001970"/>
    </source>
</evidence>
<keyword evidence="15" id="KW-1185">Reference proteome</keyword>
<comment type="function">
    <text evidence="13">Catalyzes the conversion of heme O to heme A by two successive hydroxylations of the methyl group at C8. The first hydroxylation forms heme I, the second hydroxylation results in an unstable dihydroxymethyl group, which spontaneously dehydrates, resulting in the formyl group of heme A.</text>
</comment>
<feature type="transmembrane region" description="Helical" evidence="13">
    <location>
        <begin position="356"/>
        <end position="374"/>
    </location>
</feature>
<evidence type="ECO:0000256" key="11">
    <source>
        <dbReference type="ARBA" id="ARBA00044501"/>
    </source>
</evidence>
<keyword evidence="6 13" id="KW-1133">Transmembrane helix</keyword>
<evidence type="ECO:0000256" key="2">
    <source>
        <dbReference type="ARBA" id="ARBA00004141"/>
    </source>
</evidence>
<evidence type="ECO:0000256" key="9">
    <source>
        <dbReference type="ARBA" id="ARBA00023133"/>
    </source>
</evidence>
<comment type="pathway">
    <text evidence="11 13">Porphyrin-containing compound metabolism; heme A biosynthesis; heme A from heme O: step 1/1.</text>
</comment>
<feature type="binding site" description="axial binding residue" evidence="13">
    <location>
        <position position="362"/>
    </location>
    <ligand>
        <name>heme</name>
        <dbReference type="ChEBI" id="CHEBI:30413"/>
    </ligand>
    <ligandPart>
        <name>Fe</name>
        <dbReference type="ChEBI" id="CHEBI:18248"/>
    </ligandPart>
</feature>
<evidence type="ECO:0000256" key="10">
    <source>
        <dbReference type="ARBA" id="ARBA00023136"/>
    </source>
</evidence>
<keyword evidence="3 13" id="KW-1003">Cell membrane</keyword>
<feature type="transmembrane region" description="Helical" evidence="13">
    <location>
        <begin position="330"/>
        <end position="350"/>
    </location>
</feature>
<dbReference type="PANTHER" id="PTHR23289">
    <property type="entry name" value="CYTOCHROME C OXIDASE ASSEMBLY PROTEIN COX15"/>
    <property type="match status" value="1"/>
</dbReference>
<dbReference type="NCBIfam" id="NF045570">
    <property type="entry name" value="HemSynCtaAAlphapr"/>
    <property type="match status" value="1"/>
</dbReference>
<feature type="binding site" description="axial binding residue" evidence="13">
    <location>
        <position position="302"/>
    </location>
    <ligand>
        <name>heme</name>
        <dbReference type="ChEBI" id="CHEBI:30413"/>
    </ligand>
    <ligandPart>
        <name>Fe</name>
        <dbReference type="ChEBI" id="CHEBI:18248"/>
    </ligandPart>
</feature>
<dbReference type="RefSeq" id="WP_281468532.1">
    <property type="nucleotide sequence ID" value="NZ_CP124535.1"/>
</dbReference>
<dbReference type="InterPro" id="IPR023754">
    <property type="entry name" value="HemeA_Synthase_type2"/>
</dbReference>